<comment type="caution">
    <text evidence="3">The sequence shown here is derived from an EMBL/GenBank/DDBJ whole genome shotgun (WGS) entry which is preliminary data.</text>
</comment>
<dbReference type="GO" id="GO:0016491">
    <property type="term" value="F:oxidoreductase activity"/>
    <property type="evidence" value="ECO:0007669"/>
    <property type="project" value="UniProtKB-KW"/>
</dbReference>
<sequence length="179" mass="19614">MAFLGEVRQESDAPNQALCIPSLTLNDGNEIPMLAYGLGTANFKASGQTIDQSIVSVTRAAIESGFRHFDGAEVYGNEVELGLAIRAAGVQRDKLYIATKLWDLSSPKAAFEASLRKLDLDYVDLYLIHAPFRAHSIAELQYTWAHLEELKLSGRVKSIGVSNFTQPRGYLGHGNDSSR</sequence>
<accession>A0A5Q4BWQ5</accession>
<dbReference type="InterPro" id="IPR023210">
    <property type="entry name" value="NADP_OxRdtase_dom"/>
</dbReference>
<name>A0A5Q4BWQ5_9PEZI</name>
<dbReference type="PRINTS" id="PR00069">
    <property type="entry name" value="ALDKETRDTASE"/>
</dbReference>
<proteinExistence type="predicted"/>
<dbReference type="InterPro" id="IPR036812">
    <property type="entry name" value="NAD(P)_OxRdtase_dom_sf"/>
</dbReference>
<dbReference type="PROSITE" id="PS00062">
    <property type="entry name" value="ALDOKETO_REDUCTASE_2"/>
    <property type="match status" value="1"/>
</dbReference>
<evidence type="ECO:0000313" key="3">
    <source>
        <dbReference type="EMBL" id="TQN70867.1"/>
    </source>
</evidence>
<dbReference type="PANTHER" id="PTHR11732">
    <property type="entry name" value="ALDO/KETO REDUCTASE"/>
    <property type="match status" value="1"/>
</dbReference>
<evidence type="ECO:0000313" key="4">
    <source>
        <dbReference type="Proteomes" id="UP000326340"/>
    </source>
</evidence>
<dbReference type="SUPFAM" id="SSF51430">
    <property type="entry name" value="NAD(P)-linked oxidoreductase"/>
    <property type="match status" value="1"/>
</dbReference>
<feature type="domain" description="NADP-dependent oxidoreductase" evidence="2">
    <location>
        <begin position="37"/>
        <end position="165"/>
    </location>
</feature>
<organism evidence="3 4">
    <name type="scientific">Colletotrichum shisoi</name>
    <dbReference type="NCBI Taxonomy" id="2078593"/>
    <lineage>
        <taxon>Eukaryota</taxon>
        <taxon>Fungi</taxon>
        <taxon>Dikarya</taxon>
        <taxon>Ascomycota</taxon>
        <taxon>Pezizomycotina</taxon>
        <taxon>Sordariomycetes</taxon>
        <taxon>Hypocreomycetidae</taxon>
        <taxon>Glomerellales</taxon>
        <taxon>Glomerellaceae</taxon>
        <taxon>Colletotrichum</taxon>
        <taxon>Colletotrichum destructivum species complex</taxon>
    </lineage>
</organism>
<keyword evidence="1" id="KW-0560">Oxidoreductase</keyword>
<dbReference type="Proteomes" id="UP000326340">
    <property type="component" value="Unassembled WGS sequence"/>
</dbReference>
<dbReference type="Gene3D" id="3.20.20.100">
    <property type="entry name" value="NADP-dependent oxidoreductase domain"/>
    <property type="match status" value="1"/>
</dbReference>
<evidence type="ECO:0000259" key="2">
    <source>
        <dbReference type="Pfam" id="PF00248"/>
    </source>
</evidence>
<dbReference type="PROSITE" id="PS00798">
    <property type="entry name" value="ALDOKETO_REDUCTASE_1"/>
    <property type="match status" value="1"/>
</dbReference>
<dbReference type="AlphaFoldDB" id="A0A5Q4BWQ5"/>
<evidence type="ECO:0000256" key="1">
    <source>
        <dbReference type="ARBA" id="ARBA00023002"/>
    </source>
</evidence>
<dbReference type="InterPro" id="IPR020471">
    <property type="entry name" value="AKR"/>
</dbReference>
<dbReference type="Pfam" id="PF00248">
    <property type="entry name" value="Aldo_ket_red"/>
    <property type="match status" value="1"/>
</dbReference>
<dbReference type="InterPro" id="IPR018170">
    <property type="entry name" value="Aldo/ket_reductase_CS"/>
</dbReference>
<feature type="non-terminal residue" evidence="3">
    <location>
        <position position="179"/>
    </location>
</feature>
<dbReference type="EMBL" id="PUHP01000331">
    <property type="protein sequence ID" value="TQN70867.1"/>
    <property type="molecule type" value="Genomic_DNA"/>
</dbReference>
<reference evidence="3 4" key="1">
    <citation type="journal article" date="2019" name="Sci. Rep.">
        <title>Colletotrichum shisoi sp. nov., an anthracnose pathogen of Perilla frutescens in Japan: molecular phylogenetic, morphological and genomic evidence.</title>
        <authorList>
            <person name="Gan P."/>
            <person name="Tsushima A."/>
            <person name="Hiroyama R."/>
            <person name="Narusaka M."/>
            <person name="Takano Y."/>
            <person name="Narusaka Y."/>
            <person name="Kawaradani M."/>
            <person name="Damm U."/>
            <person name="Shirasu K."/>
        </authorList>
    </citation>
    <scope>NUCLEOTIDE SEQUENCE [LARGE SCALE GENOMIC DNA]</scope>
    <source>
        <strain evidence="3 4">PG-2018a</strain>
    </source>
</reference>
<keyword evidence="4" id="KW-1185">Reference proteome</keyword>
<protein>
    <submittedName>
        <fullName evidence="3">NADPH-dependent conjugated polyketone reductase C1</fullName>
    </submittedName>
</protein>
<gene>
    <name evidence="3" type="primary">Cpr-c1</name>
    <name evidence="3" type="ORF">CSHISOI_04600</name>
</gene>
<dbReference type="OrthoDB" id="416253at2759"/>